<sequence length="157" mass="17812">MQSWYALDNMTVLAYPEYNFQGQAQTLTNLTSIFSVRAKSLQLVQAVNISRPAYVICFPATLGMELMPIAMQAGDNISALIYPWVGNIVNVTIPKGLVVVAFSQPTRRWTRAGQQKSNRFKCGMQREIGPRSVRRALQLWLPISFRYQIQPEFQPSL</sequence>
<accession>A0A485KKR7</accession>
<dbReference type="AlphaFoldDB" id="A0A485KKR7"/>
<keyword evidence="3" id="KW-1185">Reference proteome</keyword>
<name>A0A485KKR7_9STRA</name>
<organism evidence="2 3">
    <name type="scientific">Aphanomyces stellatus</name>
    <dbReference type="NCBI Taxonomy" id="120398"/>
    <lineage>
        <taxon>Eukaryota</taxon>
        <taxon>Sar</taxon>
        <taxon>Stramenopiles</taxon>
        <taxon>Oomycota</taxon>
        <taxon>Saprolegniomycetes</taxon>
        <taxon>Saprolegniales</taxon>
        <taxon>Verrucalvaceae</taxon>
        <taxon>Aphanomyces</taxon>
    </lineage>
</organism>
<proteinExistence type="predicted"/>
<dbReference type="EMBL" id="CAADRA010005129">
    <property type="protein sequence ID" value="VFT85482.1"/>
    <property type="molecule type" value="Genomic_DNA"/>
</dbReference>
<evidence type="ECO:0000313" key="2">
    <source>
        <dbReference type="EMBL" id="VFT85482.1"/>
    </source>
</evidence>
<reference evidence="1" key="2">
    <citation type="submission" date="2019-06" db="EMBL/GenBank/DDBJ databases">
        <title>Genomics analysis of Aphanomyces spp. identifies a new class of oomycete effector associated with host adaptation.</title>
        <authorList>
            <person name="Gaulin E."/>
        </authorList>
    </citation>
    <scope>NUCLEOTIDE SEQUENCE</scope>
    <source>
        <strain evidence="1">CBS 578.67</strain>
    </source>
</reference>
<dbReference type="Proteomes" id="UP000332933">
    <property type="component" value="Unassembled WGS sequence"/>
</dbReference>
<gene>
    <name evidence="2" type="primary">Aste57867_8596</name>
    <name evidence="1" type="ORF">As57867_008564</name>
    <name evidence="2" type="ORF">ASTE57867_8596</name>
</gene>
<evidence type="ECO:0000313" key="1">
    <source>
        <dbReference type="EMBL" id="KAF0700878.1"/>
    </source>
</evidence>
<protein>
    <submittedName>
        <fullName evidence="2">Aste57867_8596 protein</fullName>
    </submittedName>
</protein>
<reference evidence="2 3" key="1">
    <citation type="submission" date="2019-03" db="EMBL/GenBank/DDBJ databases">
        <authorList>
            <person name="Gaulin E."/>
            <person name="Dumas B."/>
        </authorList>
    </citation>
    <scope>NUCLEOTIDE SEQUENCE [LARGE SCALE GENOMIC DNA]</scope>
    <source>
        <strain evidence="2">CBS 568.67</strain>
    </source>
</reference>
<dbReference type="EMBL" id="VJMH01005108">
    <property type="protein sequence ID" value="KAF0700878.1"/>
    <property type="molecule type" value="Genomic_DNA"/>
</dbReference>
<evidence type="ECO:0000313" key="3">
    <source>
        <dbReference type="Proteomes" id="UP000332933"/>
    </source>
</evidence>